<keyword evidence="10" id="KW-1185">Reference proteome</keyword>
<dbReference type="PANTHER" id="PTHR43884:SF12">
    <property type="entry name" value="ISOVALERYL-COA DEHYDROGENASE, MITOCHONDRIAL-RELATED"/>
    <property type="match status" value="1"/>
</dbReference>
<dbReference type="Gene3D" id="2.40.110.10">
    <property type="entry name" value="Butyryl-CoA Dehydrogenase, subunit A, domain 2"/>
    <property type="match status" value="1"/>
</dbReference>
<comment type="caution">
    <text evidence="9">The sequence shown here is derived from an EMBL/GenBank/DDBJ whole genome shotgun (WGS) entry which is preliminary data.</text>
</comment>
<evidence type="ECO:0000256" key="3">
    <source>
        <dbReference type="ARBA" id="ARBA00022630"/>
    </source>
</evidence>
<evidence type="ECO:0000256" key="2">
    <source>
        <dbReference type="ARBA" id="ARBA00009347"/>
    </source>
</evidence>
<dbReference type="Pfam" id="PF00441">
    <property type="entry name" value="Acyl-CoA_dh_1"/>
    <property type="match status" value="1"/>
</dbReference>
<evidence type="ECO:0000256" key="5">
    <source>
        <dbReference type="RuleBase" id="RU362125"/>
    </source>
</evidence>
<dbReference type="PIRSF" id="PIRSF016578">
    <property type="entry name" value="HsaA"/>
    <property type="match status" value="1"/>
</dbReference>
<keyword evidence="5 9" id="KW-0560">Oxidoreductase</keyword>
<dbReference type="SUPFAM" id="SSF47203">
    <property type="entry name" value="Acyl-CoA dehydrogenase C-terminal domain-like"/>
    <property type="match status" value="1"/>
</dbReference>
<comment type="cofactor">
    <cofactor evidence="1 5">
        <name>FAD</name>
        <dbReference type="ChEBI" id="CHEBI:57692"/>
    </cofactor>
</comment>
<evidence type="ECO:0000259" key="7">
    <source>
        <dbReference type="Pfam" id="PF02770"/>
    </source>
</evidence>
<protein>
    <submittedName>
        <fullName evidence="9">Acyl-CoA dehydrogenase family protein</fullName>
        <ecNumber evidence="9">1.-.-.-</ecNumber>
    </submittedName>
</protein>
<dbReference type="EC" id="1.-.-.-" evidence="9"/>
<dbReference type="SUPFAM" id="SSF56645">
    <property type="entry name" value="Acyl-CoA dehydrogenase NM domain-like"/>
    <property type="match status" value="1"/>
</dbReference>
<accession>A0ABW7I131</accession>
<evidence type="ECO:0000259" key="6">
    <source>
        <dbReference type="Pfam" id="PF00441"/>
    </source>
</evidence>
<sequence>MTPADAVDRVRTKKRSTAVVRIELGTAVSVAREISEEVLAPQAAAVDAEQRWPKEGMAALLARLGGLVVPEHSGGMGHGLLAVAQVGEATGRACASTSICFGMHLVGSAVIAAQAGTVQRERYLEPIAAGEHLTTLALSEPGTGGEFWLPQTRMERVEHPGGDRLRLTGSKSFVTNGGHADSYVLSTIAVGPRTPPGQFSCTVVDAGTPGLRWGPEWQGFGMRGNASRGLELPGVEIPAECLLGREGDEIWYMFNVVAPYFLMAMSGTYLGVAAAALEETRAHLMRRRTRAGRALAGNPVVQHRLGTMWARVERTRRLIYQAAAEAELGGPEALPGLASAKAEVADAAEATVNDALSLVGGIGYGTDSPLQRMLRDARAAHVMAPVTDVLRVWAGKALLDEPLLEG</sequence>
<feature type="domain" description="Acyl-CoA dehydrogenase/oxidase N-terminal" evidence="8">
    <location>
        <begin position="30"/>
        <end position="131"/>
    </location>
</feature>
<proteinExistence type="inferred from homology"/>
<keyword evidence="4 5" id="KW-0274">FAD</keyword>
<dbReference type="Proteomes" id="UP001607069">
    <property type="component" value="Unassembled WGS sequence"/>
</dbReference>
<dbReference type="InterPro" id="IPR009075">
    <property type="entry name" value="AcylCo_DH/oxidase_C"/>
</dbReference>
<evidence type="ECO:0000313" key="9">
    <source>
        <dbReference type="EMBL" id="MFH0251667.1"/>
    </source>
</evidence>
<feature type="domain" description="Acyl-CoA oxidase/dehydrogenase middle" evidence="7">
    <location>
        <begin position="136"/>
        <end position="232"/>
    </location>
</feature>
<dbReference type="InterPro" id="IPR006091">
    <property type="entry name" value="Acyl-CoA_Oxase/DH_mid-dom"/>
</dbReference>
<keyword evidence="3 5" id="KW-0285">Flavoprotein</keyword>
<dbReference type="Gene3D" id="1.10.540.10">
    <property type="entry name" value="Acyl-CoA dehydrogenase/oxidase, N-terminal domain"/>
    <property type="match status" value="1"/>
</dbReference>
<dbReference type="PANTHER" id="PTHR43884">
    <property type="entry name" value="ACYL-COA DEHYDROGENASE"/>
    <property type="match status" value="1"/>
</dbReference>
<dbReference type="RefSeq" id="WP_279950906.1">
    <property type="nucleotide sequence ID" value="NZ_BAABEN010000007.1"/>
</dbReference>
<reference evidence="9 10" key="1">
    <citation type="submission" date="2024-10" db="EMBL/GenBank/DDBJ databases">
        <authorList>
            <person name="Cho J.-C."/>
        </authorList>
    </citation>
    <scope>NUCLEOTIDE SEQUENCE [LARGE SCALE GENOMIC DNA]</scope>
    <source>
        <strain evidence="9 10">KCTC29696</strain>
    </source>
</reference>
<dbReference type="Gene3D" id="1.20.140.10">
    <property type="entry name" value="Butyryl-CoA Dehydrogenase, subunit A, domain 3"/>
    <property type="match status" value="1"/>
</dbReference>
<feature type="domain" description="Acyl-CoA dehydrogenase/oxidase C-terminal" evidence="6">
    <location>
        <begin position="264"/>
        <end position="391"/>
    </location>
</feature>
<dbReference type="EMBL" id="JBIHMK010000156">
    <property type="protein sequence ID" value="MFH0251667.1"/>
    <property type="molecule type" value="Genomic_DNA"/>
</dbReference>
<evidence type="ECO:0000259" key="8">
    <source>
        <dbReference type="Pfam" id="PF02771"/>
    </source>
</evidence>
<dbReference type="InterPro" id="IPR013786">
    <property type="entry name" value="AcylCoA_DH/ox_N"/>
</dbReference>
<evidence type="ECO:0000313" key="10">
    <source>
        <dbReference type="Proteomes" id="UP001607069"/>
    </source>
</evidence>
<dbReference type="InterPro" id="IPR037069">
    <property type="entry name" value="AcylCoA_DH/ox_N_sf"/>
</dbReference>
<gene>
    <name evidence="9" type="ORF">ACG5V6_26090</name>
</gene>
<dbReference type="InterPro" id="IPR036250">
    <property type="entry name" value="AcylCo_DH-like_C"/>
</dbReference>
<dbReference type="InterPro" id="IPR009100">
    <property type="entry name" value="AcylCoA_DH/oxidase_NM_dom_sf"/>
</dbReference>
<dbReference type="Pfam" id="PF02771">
    <property type="entry name" value="Acyl-CoA_dh_N"/>
    <property type="match status" value="1"/>
</dbReference>
<dbReference type="GO" id="GO:0016491">
    <property type="term" value="F:oxidoreductase activity"/>
    <property type="evidence" value="ECO:0007669"/>
    <property type="project" value="UniProtKB-KW"/>
</dbReference>
<organism evidence="9 10">
    <name type="scientific">Streptomyces chitinivorans</name>
    <dbReference type="NCBI Taxonomy" id="1257027"/>
    <lineage>
        <taxon>Bacteria</taxon>
        <taxon>Bacillati</taxon>
        <taxon>Actinomycetota</taxon>
        <taxon>Actinomycetes</taxon>
        <taxon>Kitasatosporales</taxon>
        <taxon>Streptomycetaceae</taxon>
        <taxon>Streptomyces</taxon>
    </lineage>
</organism>
<dbReference type="CDD" id="cd00567">
    <property type="entry name" value="ACAD"/>
    <property type="match status" value="1"/>
</dbReference>
<comment type="similarity">
    <text evidence="2 5">Belongs to the acyl-CoA dehydrogenase family.</text>
</comment>
<evidence type="ECO:0000256" key="1">
    <source>
        <dbReference type="ARBA" id="ARBA00001974"/>
    </source>
</evidence>
<evidence type="ECO:0000256" key="4">
    <source>
        <dbReference type="ARBA" id="ARBA00022827"/>
    </source>
</evidence>
<dbReference type="InterPro" id="IPR046373">
    <property type="entry name" value="Acyl-CoA_Oxase/DH_mid-dom_sf"/>
</dbReference>
<name>A0ABW7I131_9ACTN</name>
<dbReference type="Pfam" id="PF02770">
    <property type="entry name" value="Acyl-CoA_dh_M"/>
    <property type="match status" value="1"/>
</dbReference>